<keyword evidence="2" id="KW-1133">Transmembrane helix</keyword>
<accession>A0A3D9FEH6</accession>
<dbReference type="AlphaFoldDB" id="A0A3D9FEH6"/>
<feature type="transmembrane region" description="Helical" evidence="2">
    <location>
        <begin position="6"/>
        <end position="24"/>
    </location>
</feature>
<dbReference type="RefSeq" id="WP_116234975.1">
    <property type="nucleotide sequence ID" value="NZ_QRDP01000004.1"/>
</dbReference>
<evidence type="ECO:0008006" key="5">
    <source>
        <dbReference type="Google" id="ProtNLM"/>
    </source>
</evidence>
<protein>
    <recommendedName>
        <fullName evidence="5">Phage shock protein B</fullName>
    </recommendedName>
</protein>
<evidence type="ECO:0000256" key="2">
    <source>
        <dbReference type="SAM" id="Phobius"/>
    </source>
</evidence>
<name>A0A3D9FEH6_9SPHN</name>
<keyword evidence="4" id="KW-1185">Reference proteome</keyword>
<gene>
    <name evidence="3" type="ORF">DFR46_0450</name>
</gene>
<dbReference type="Proteomes" id="UP000256310">
    <property type="component" value="Unassembled WGS sequence"/>
</dbReference>
<evidence type="ECO:0000256" key="1">
    <source>
        <dbReference type="SAM" id="Coils"/>
    </source>
</evidence>
<dbReference type="OrthoDB" id="7579171at2"/>
<keyword evidence="1" id="KW-0175">Coiled coil</keyword>
<comment type="caution">
    <text evidence="3">The sequence shown here is derived from an EMBL/GenBank/DDBJ whole genome shotgun (WGS) entry which is preliminary data.</text>
</comment>
<evidence type="ECO:0000313" key="4">
    <source>
        <dbReference type="Proteomes" id="UP000256310"/>
    </source>
</evidence>
<reference evidence="3 4" key="1">
    <citation type="submission" date="2018-07" db="EMBL/GenBank/DDBJ databases">
        <title>Genomic Encyclopedia of Type Strains, Phase IV (KMG-IV): sequencing the most valuable type-strain genomes for metagenomic binning, comparative biology and taxonomic classification.</title>
        <authorList>
            <person name="Goeker M."/>
        </authorList>
    </citation>
    <scope>NUCLEOTIDE SEQUENCE [LARGE SCALE GENOMIC DNA]</scope>
    <source>
        <strain evidence="3 4">DSM 26725</strain>
    </source>
</reference>
<evidence type="ECO:0000313" key="3">
    <source>
        <dbReference type="EMBL" id="RED15456.1"/>
    </source>
</evidence>
<proteinExistence type="predicted"/>
<sequence length="89" mass="10035">MFDNPFSMVVAIVLITAIAGVLRAKYKAEQGIVEDGNGEPRRLVDPDAGRMREEIKQLKDRIAVLERIATDKSNRLEDEIEALRDKTHS</sequence>
<organism evidence="3 4">
    <name type="scientific">Parasphingopyxis lamellibrachiae</name>
    <dbReference type="NCBI Taxonomy" id="680125"/>
    <lineage>
        <taxon>Bacteria</taxon>
        <taxon>Pseudomonadati</taxon>
        <taxon>Pseudomonadota</taxon>
        <taxon>Alphaproteobacteria</taxon>
        <taxon>Sphingomonadales</taxon>
        <taxon>Sphingomonadaceae</taxon>
        <taxon>Parasphingopyxis</taxon>
    </lineage>
</organism>
<dbReference type="EMBL" id="QRDP01000004">
    <property type="protein sequence ID" value="RED15456.1"/>
    <property type="molecule type" value="Genomic_DNA"/>
</dbReference>
<keyword evidence="2" id="KW-0812">Transmembrane</keyword>
<keyword evidence="2" id="KW-0472">Membrane</keyword>
<feature type="coiled-coil region" evidence="1">
    <location>
        <begin position="48"/>
        <end position="86"/>
    </location>
</feature>